<dbReference type="Pfam" id="PF13412">
    <property type="entry name" value="HTH_24"/>
    <property type="match status" value="1"/>
</dbReference>
<dbReference type="OrthoDB" id="371140at2"/>
<evidence type="ECO:0000256" key="1">
    <source>
        <dbReference type="SAM" id="MobiDB-lite"/>
    </source>
</evidence>
<dbReference type="InterPro" id="IPR036390">
    <property type="entry name" value="WH_DNA-bd_sf"/>
</dbReference>
<sequence>MKKSSKNKRGSGSGRVRDGKQQGKDAMRDAKSGTAVSPATDSGNRWTFLTNHAHVLIVLHREPSIVLREVALKVGITERAVQRIIQDLEEEGFVKREKIGRRNHYEVLTDQPLRHAIEKHKSIGDLLNLVSE</sequence>
<dbReference type="EMBL" id="CP037452">
    <property type="protein sequence ID" value="QDV51725.1"/>
    <property type="molecule type" value="Genomic_DNA"/>
</dbReference>
<reference evidence="2 3" key="1">
    <citation type="submission" date="2019-03" db="EMBL/GenBank/DDBJ databases">
        <title>Deep-cultivation of Planctomycetes and their phenomic and genomic characterization uncovers novel biology.</title>
        <authorList>
            <person name="Wiegand S."/>
            <person name="Jogler M."/>
            <person name="Boedeker C."/>
            <person name="Pinto D."/>
            <person name="Vollmers J."/>
            <person name="Rivas-Marin E."/>
            <person name="Kohn T."/>
            <person name="Peeters S.H."/>
            <person name="Heuer A."/>
            <person name="Rast P."/>
            <person name="Oberbeckmann S."/>
            <person name="Bunk B."/>
            <person name="Jeske O."/>
            <person name="Meyerdierks A."/>
            <person name="Storesund J.E."/>
            <person name="Kallscheuer N."/>
            <person name="Luecker S."/>
            <person name="Lage O.M."/>
            <person name="Pohl T."/>
            <person name="Merkel B.J."/>
            <person name="Hornburger P."/>
            <person name="Mueller R.-W."/>
            <person name="Bruemmer F."/>
            <person name="Labrenz M."/>
            <person name="Spormann A.M."/>
            <person name="Op den Camp H."/>
            <person name="Overmann J."/>
            <person name="Amann R."/>
            <person name="Jetten M.S.M."/>
            <person name="Mascher T."/>
            <person name="Medema M.H."/>
            <person name="Devos D.P."/>
            <person name="Kaster A.-K."/>
            <person name="Ovreas L."/>
            <person name="Rohde M."/>
            <person name="Galperin M.Y."/>
            <person name="Jogler C."/>
        </authorList>
    </citation>
    <scope>NUCLEOTIDE SEQUENCE [LARGE SCALE GENOMIC DNA]</scope>
    <source>
        <strain evidence="2 3">Enr17</strain>
    </source>
</reference>
<dbReference type="Gene3D" id="1.10.10.10">
    <property type="entry name" value="Winged helix-like DNA-binding domain superfamily/Winged helix DNA-binding domain"/>
    <property type="match status" value="1"/>
</dbReference>
<feature type="region of interest" description="Disordered" evidence="1">
    <location>
        <begin position="1"/>
        <end position="44"/>
    </location>
</feature>
<dbReference type="AlphaFoldDB" id="A0A518IF64"/>
<dbReference type="InterPro" id="IPR036388">
    <property type="entry name" value="WH-like_DNA-bd_sf"/>
</dbReference>
<gene>
    <name evidence="2" type="ORF">Enr17x_37830</name>
</gene>
<dbReference type="SUPFAM" id="SSF46785">
    <property type="entry name" value="Winged helix' DNA-binding domain"/>
    <property type="match status" value="1"/>
</dbReference>
<evidence type="ECO:0000313" key="3">
    <source>
        <dbReference type="Proteomes" id="UP000318313"/>
    </source>
</evidence>
<dbReference type="KEGG" id="gfm:Enr17x_37830"/>
<accession>A0A518IF64</accession>
<proteinExistence type="predicted"/>
<evidence type="ECO:0000313" key="2">
    <source>
        <dbReference type="EMBL" id="QDV51725.1"/>
    </source>
</evidence>
<feature type="compositionally biased region" description="Polar residues" evidence="1">
    <location>
        <begin position="34"/>
        <end position="44"/>
    </location>
</feature>
<dbReference type="RefSeq" id="WP_145311115.1">
    <property type="nucleotide sequence ID" value="NZ_CP037452.1"/>
</dbReference>
<name>A0A518IF64_9PLAN</name>
<feature type="compositionally biased region" description="Basic and acidic residues" evidence="1">
    <location>
        <begin position="15"/>
        <end position="31"/>
    </location>
</feature>
<keyword evidence="3" id="KW-1185">Reference proteome</keyword>
<protein>
    <submittedName>
        <fullName evidence="2">Sugar-specific transcriptional regulator TrmB</fullName>
    </submittedName>
</protein>
<organism evidence="2 3">
    <name type="scientific">Gimesia fumaroli</name>
    <dbReference type="NCBI Taxonomy" id="2527976"/>
    <lineage>
        <taxon>Bacteria</taxon>
        <taxon>Pseudomonadati</taxon>
        <taxon>Planctomycetota</taxon>
        <taxon>Planctomycetia</taxon>
        <taxon>Planctomycetales</taxon>
        <taxon>Planctomycetaceae</taxon>
        <taxon>Gimesia</taxon>
    </lineage>
</organism>
<dbReference type="Proteomes" id="UP000318313">
    <property type="component" value="Chromosome"/>
</dbReference>